<evidence type="ECO:0000256" key="2">
    <source>
        <dbReference type="ARBA" id="ARBA00022475"/>
    </source>
</evidence>
<feature type="transmembrane region" description="Helical" evidence="6">
    <location>
        <begin position="423"/>
        <end position="440"/>
    </location>
</feature>
<organism evidence="7 8">
    <name type="scientific">Uliginosibacterium silvisoli</name>
    <dbReference type="NCBI Taxonomy" id="3114758"/>
    <lineage>
        <taxon>Bacteria</taxon>
        <taxon>Pseudomonadati</taxon>
        <taxon>Pseudomonadota</taxon>
        <taxon>Betaproteobacteria</taxon>
        <taxon>Rhodocyclales</taxon>
        <taxon>Zoogloeaceae</taxon>
        <taxon>Uliginosibacterium</taxon>
    </lineage>
</organism>
<sequence length="478" mass="52702">MNQEFDPGVPLCVDLDGTLIHTDMLHESVMVLLADNPLNVLRLPFWLLAGKAALKRKIASRVQMDPRSLPYNEPLIAWLRSERSAGRRLVLATASDERFAHSINEHLGLFDEVVASDGSINMAGRHKAAALEQRFGKGRFDYAGNATPDLTVWGSARRGVVVSASARVSKAAQQATTVEREFAAVKPNFHDWRRMLRVHQWLKNGLLFVPMLAAHQLSFALFAQVLLGVIAFSLCASSVYISNDLLDLESDRQHPRKRLRPFAAARIPIWVGCAATPLLLAASVAVGTLVGSHFLLWLGVYFAVTLAYSLGLKKLVLVDGFTLAALYTLRIVAGAAAVRHEVSFWLLAFSVFLFLSLAFVKRYAELDLMKERGREKAHGRGYEVADAPLVQTLGLASGYAAVVVLALYLNSDAMRALYQAPEWMWGAVPAVMFWISWVWLKTHRGEMHDDPVVFAIKDRTSLCVGGIFIASLVLGVVA</sequence>
<feature type="transmembrane region" description="Helical" evidence="6">
    <location>
        <begin position="344"/>
        <end position="364"/>
    </location>
</feature>
<dbReference type="Proteomes" id="UP001331561">
    <property type="component" value="Unassembled WGS sequence"/>
</dbReference>
<accession>A0ABU6K1R2</accession>
<feature type="transmembrane region" description="Helical" evidence="6">
    <location>
        <begin position="460"/>
        <end position="477"/>
    </location>
</feature>
<feature type="transmembrane region" description="Helical" evidence="6">
    <location>
        <begin position="294"/>
        <end position="310"/>
    </location>
</feature>
<evidence type="ECO:0000313" key="7">
    <source>
        <dbReference type="EMBL" id="MEC5385600.1"/>
    </source>
</evidence>
<evidence type="ECO:0000256" key="1">
    <source>
        <dbReference type="ARBA" id="ARBA00004141"/>
    </source>
</evidence>
<evidence type="ECO:0000256" key="6">
    <source>
        <dbReference type="SAM" id="Phobius"/>
    </source>
</evidence>
<keyword evidence="5 6" id="KW-0472">Membrane</keyword>
<dbReference type="PANTHER" id="PTHR11048">
    <property type="entry name" value="PRENYLTRANSFERASES"/>
    <property type="match status" value="1"/>
</dbReference>
<keyword evidence="3 6" id="KW-0812">Transmembrane</keyword>
<evidence type="ECO:0000313" key="8">
    <source>
        <dbReference type="Proteomes" id="UP001331561"/>
    </source>
</evidence>
<dbReference type="EMBL" id="JAYXHS010000001">
    <property type="protein sequence ID" value="MEC5385600.1"/>
    <property type="molecule type" value="Genomic_DNA"/>
</dbReference>
<dbReference type="InterPro" id="IPR044878">
    <property type="entry name" value="UbiA_sf"/>
</dbReference>
<dbReference type="PANTHER" id="PTHR11048:SF5">
    <property type="entry name" value="DECAPRENYL-PHOSPHATE PHOSPHORIBOSYLTRANSFERASE"/>
    <property type="match status" value="1"/>
</dbReference>
<keyword evidence="2" id="KW-1003">Cell membrane</keyword>
<dbReference type="Pfam" id="PF01040">
    <property type="entry name" value="UbiA"/>
    <property type="match status" value="1"/>
</dbReference>
<protein>
    <submittedName>
        <fullName evidence="7">UbiA family prenyltransferase</fullName>
    </submittedName>
</protein>
<keyword evidence="4 6" id="KW-1133">Transmembrane helix</keyword>
<proteinExistence type="predicted"/>
<dbReference type="InterPro" id="IPR023214">
    <property type="entry name" value="HAD_sf"/>
</dbReference>
<dbReference type="InterPro" id="IPR036412">
    <property type="entry name" value="HAD-like_sf"/>
</dbReference>
<dbReference type="RefSeq" id="WP_327598551.1">
    <property type="nucleotide sequence ID" value="NZ_JAYXHS010000001.1"/>
</dbReference>
<feature type="transmembrane region" description="Helical" evidence="6">
    <location>
        <begin position="267"/>
        <end position="288"/>
    </location>
</feature>
<feature type="transmembrane region" description="Helical" evidence="6">
    <location>
        <begin position="225"/>
        <end position="246"/>
    </location>
</feature>
<evidence type="ECO:0000256" key="5">
    <source>
        <dbReference type="ARBA" id="ARBA00023136"/>
    </source>
</evidence>
<dbReference type="InterPro" id="IPR000537">
    <property type="entry name" value="UbiA_prenyltransferase"/>
</dbReference>
<dbReference type="Gene3D" id="1.10.357.140">
    <property type="entry name" value="UbiA prenyltransferase"/>
    <property type="match status" value="1"/>
</dbReference>
<evidence type="ECO:0000256" key="3">
    <source>
        <dbReference type="ARBA" id="ARBA00022692"/>
    </source>
</evidence>
<dbReference type="SUPFAM" id="SSF56784">
    <property type="entry name" value="HAD-like"/>
    <property type="match status" value="1"/>
</dbReference>
<dbReference type="Gene3D" id="3.40.50.1000">
    <property type="entry name" value="HAD superfamily/HAD-like"/>
    <property type="match status" value="1"/>
</dbReference>
<dbReference type="NCBIfam" id="NF006088">
    <property type="entry name" value="PRK08238.1"/>
    <property type="match status" value="1"/>
</dbReference>
<feature type="transmembrane region" description="Helical" evidence="6">
    <location>
        <begin position="385"/>
        <end position="411"/>
    </location>
</feature>
<evidence type="ECO:0000256" key="4">
    <source>
        <dbReference type="ARBA" id="ARBA00022989"/>
    </source>
</evidence>
<reference evidence="7 8" key="1">
    <citation type="submission" date="2024-01" db="EMBL/GenBank/DDBJ databases">
        <title>Uliginosibacterium soil sp. nov.</title>
        <authorList>
            <person name="Lv Y."/>
        </authorList>
    </citation>
    <scope>NUCLEOTIDE SEQUENCE [LARGE SCALE GENOMIC DNA]</scope>
    <source>
        <strain evidence="7 8">H3</strain>
    </source>
</reference>
<comment type="subcellular location">
    <subcellularLocation>
        <location evidence="1">Membrane</location>
        <topology evidence="1">Multi-pass membrane protein</topology>
    </subcellularLocation>
</comment>
<dbReference type="InterPro" id="IPR039653">
    <property type="entry name" value="Prenyltransferase"/>
</dbReference>
<comment type="caution">
    <text evidence="7">The sequence shown here is derived from an EMBL/GenBank/DDBJ whole genome shotgun (WGS) entry which is preliminary data.</text>
</comment>
<feature type="transmembrane region" description="Helical" evidence="6">
    <location>
        <begin position="317"/>
        <end position="338"/>
    </location>
</feature>
<gene>
    <name evidence="7" type="ORF">VVD49_07680</name>
</gene>
<keyword evidence="8" id="KW-1185">Reference proteome</keyword>
<dbReference type="CDD" id="cd13963">
    <property type="entry name" value="PT_UbiA_2"/>
    <property type="match status" value="1"/>
</dbReference>
<name>A0ABU6K1R2_9RHOO</name>